<proteinExistence type="predicted"/>
<evidence type="ECO:0000313" key="1">
    <source>
        <dbReference type="EMBL" id="PON49831.1"/>
    </source>
</evidence>
<accession>A0A2P5BM04</accession>
<feature type="non-terminal residue" evidence="1">
    <location>
        <position position="1"/>
    </location>
</feature>
<dbReference type="AlphaFoldDB" id="A0A2P5BM04"/>
<reference evidence="2" key="1">
    <citation type="submission" date="2016-06" db="EMBL/GenBank/DDBJ databases">
        <title>Parallel loss of symbiosis genes in relatives of nitrogen-fixing non-legume Parasponia.</title>
        <authorList>
            <person name="Van Velzen R."/>
            <person name="Holmer R."/>
            <person name="Bu F."/>
            <person name="Rutten L."/>
            <person name="Van Zeijl A."/>
            <person name="Liu W."/>
            <person name="Santuari L."/>
            <person name="Cao Q."/>
            <person name="Sharma T."/>
            <person name="Shen D."/>
            <person name="Roswanjaya Y."/>
            <person name="Wardhani T."/>
            <person name="Kalhor M.S."/>
            <person name="Jansen J."/>
            <person name="Van den Hoogen J."/>
            <person name="Gungor B."/>
            <person name="Hartog M."/>
            <person name="Hontelez J."/>
            <person name="Verver J."/>
            <person name="Yang W.-C."/>
            <person name="Schijlen E."/>
            <person name="Repin R."/>
            <person name="Schilthuizen M."/>
            <person name="Schranz E."/>
            <person name="Heidstra R."/>
            <person name="Miyata K."/>
            <person name="Fedorova E."/>
            <person name="Kohlen W."/>
            <person name="Bisseling T."/>
            <person name="Smit S."/>
            <person name="Geurts R."/>
        </authorList>
    </citation>
    <scope>NUCLEOTIDE SEQUENCE [LARGE SCALE GENOMIC DNA]</scope>
    <source>
        <strain evidence="2">cv. WU1-14</strain>
    </source>
</reference>
<evidence type="ECO:0000313" key="2">
    <source>
        <dbReference type="Proteomes" id="UP000237105"/>
    </source>
</evidence>
<comment type="caution">
    <text evidence="1">The sequence shown here is derived from an EMBL/GenBank/DDBJ whole genome shotgun (WGS) entry which is preliminary data.</text>
</comment>
<keyword evidence="2" id="KW-1185">Reference proteome</keyword>
<sequence>ENVDVLDALDNALTLHDSFLRDKCRIRWLEERDRNSSFYHAILKRCKVKKPLSSLIINDKIVIDPDCIAAYVVDFYASLFS</sequence>
<protein>
    <submittedName>
        <fullName evidence="1">Uncharacterized protein</fullName>
    </submittedName>
</protein>
<dbReference type="EMBL" id="JXTB01000253">
    <property type="protein sequence ID" value="PON49831.1"/>
    <property type="molecule type" value="Genomic_DNA"/>
</dbReference>
<gene>
    <name evidence="1" type="ORF">PanWU01x14_227300</name>
</gene>
<dbReference type="OrthoDB" id="1696067at2759"/>
<name>A0A2P5BM04_PARAD</name>
<dbReference type="Proteomes" id="UP000237105">
    <property type="component" value="Unassembled WGS sequence"/>
</dbReference>
<organism evidence="1 2">
    <name type="scientific">Parasponia andersonii</name>
    <name type="common">Sponia andersonii</name>
    <dbReference type="NCBI Taxonomy" id="3476"/>
    <lineage>
        <taxon>Eukaryota</taxon>
        <taxon>Viridiplantae</taxon>
        <taxon>Streptophyta</taxon>
        <taxon>Embryophyta</taxon>
        <taxon>Tracheophyta</taxon>
        <taxon>Spermatophyta</taxon>
        <taxon>Magnoliopsida</taxon>
        <taxon>eudicotyledons</taxon>
        <taxon>Gunneridae</taxon>
        <taxon>Pentapetalae</taxon>
        <taxon>rosids</taxon>
        <taxon>fabids</taxon>
        <taxon>Rosales</taxon>
        <taxon>Cannabaceae</taxon>
        <taxon>Parasponia</taxon>
    </lineage>
</organism>